<dbReference type="InterPro" id="IPR051185">
    <property type="entry name" value="ASPM"/>
</dbReference>
<organism evidence="7 8">
    <name type="scientific">Saprolegnia diclina (strain VS20)</name>
    <dbReference type="NCBI Taxonomy" id="1156394"/>
    <lineage>
        <taxon>Eukaryota</taxon>
        <taxon>Sar</taxon>
        <taxon>Stramenopiles</taxon>
        <taxon>Oomycota</taxon>
        <taxon>Saprolegniomycetes</taxon>
        <taxon>Saprolegniales</taxon>
        <taxon>Saprolegniaceae</taxon>
        <taxon>Saprolegnia</taxon>
    </lineage>
</organism>
<keyword evidence="5" id="KW-0175">Coiled coil</keyword>
<evidence type="ECO:0000256" key="1">
    <source>
        <dbReference type="ARBA" id="ARBA00004496"/>
    </source>
</evidence>
<dbReference type="STRING" id="1156394.T0SGR9"/>
<evidence type="ECO:0000256" key="5">
    <source>
        <dbReference type="SAM" id="Coils"/>
    </source>
</evidence>
<keyword evidence="3" id="KW-0677">Repeat</keyword>
<feature type="compositionally biased region" description="Low complexity" evidence="6">
    <location>
        <begin position="41"/>
        <end position="53"/>
    </location>
</feature>
<feature type="coiled-coil region" evidence="5">
    <location>
        <begin position="372"/>
        <end position="399"/>
    </location>
</feature>
<name>T0SGR9_SAPDV</name>
<feature type="coiled-coil region" evidence="5">
    <location>
        <begin position="559"/>
        <end position="626"/>
    </location>
</feature>
<keyword evidence="8" id="KW-1185">Reference proteome</keyword>
<dbReference type="EMBL" id="JH767133">
    <property type="protein sequence ID" value="EQC42137.1"/>
    <property type="molecule type" value="Genomic_DNA"/>
</dbReference>
<feature type="region of interest" description="Disordered" evidence="6">
    <location>
        <begin position="99"/>
        <end position="148"/>
    </location>
</feature>
<dbReference type="SMART" id="SM00015">
    <property type="entry name" value="IQ"/>
    <property type="match status" value="12"/>
</dbReference>
<evidence type="ECO:0000313" key="8">
    <source>
        <dbReference type="Proteomes" id="UP000030762"/>
    </source>
</evidence>
<gene>
    <name evidence="7" type="ORF">SDRG_00977</name>
</gene>
<feature type="region of interest" description="Disordered" evidence="6">
    <location>
        <begin position="1112"/>
        <end position="1131"/>
    </location>
</feature>
<dbReference type="GeneID" id="19941704"/>
<keyword evidence="2" id="KW-0963">Cytoplasm</keyword>
<reference evidence="7 8" key="1">
    <citation type="submission" date="2012-04" db="EMBL/GenBank/DDBJ databases">
        <title>The Genome Sequence of Saprolegnia declina VS20.</title>
        <authorList>
            <consortium name="The Broad Institute Genome Sequencing Platform"/>
            <person name="Russ C."/>
            <person name="Nusbaum C."/>
            <person name="Tyler B."/>
            <person name="van West P."/>
            <person name="Dieguez-Uribeondo J."/>
            <person name="de Bruijn I."/>
            <person name="Tripathy S."/>
            <person name="Jiang R."/>
            <person name="Young S.K."/>
            <person name="Zeng Q."/>
            <person name="Gargeya S."/>
            <person name="Fitzgerald M."/>
            <person name="Haas B."/>
            <person name="Abouelleil A."/>
            <person name="Alvarado L."/>
            <person name="Arachchi H.M."/>
            <person name="Berlin A."/>
            <person name="Chapman S.B."/>
            <person name="Goldberg J."/>
            <person name="Griggs A."/>
            <person name="Gujja S."/>
            <person name="Hansen M."/>
            <person name="Howarth C."/>
            <person name="Imamovic A."/>
            <person name="Larimer J."/>
            <person name="McCowen C."/>
            <person name="Montmayeur A."/>
            <person name="Murphy C."/>
            <person name="Neiman D."/>
            <person name="Pearson M."/>
            <person name="Priest M."/>
            <person name="Roberts A."/>
            <person name="Saif S."/>
            <person name="Shea T."/>
            <person name="Sisk P."/>
            <person name="Sykes S."/>
            <person name="Wortman J."/>
            <person name="Nusbaum C."/>
            <person name="Birren B."/>
        </authorList>
    </citation>
    <scope>NUCLEOTIDE SEQUENCE [LARGE SCALE GENOMIC DNA]</scope>
    <source>
        <strain evidence="7 8">VS20</strain>
    </source>
</reference>
<dbReference type="VEuPathDB" id="FungiDB:SDRG_00977"/>
<evidence type="ECO:0000313" key="7">
    <source>
        <dbReference type="EMBL" id="EQC42137.1"/>
    </source>
</evidence>
<keyword evidence="4" id="KW-0112">Calmodulin-binding</keyword>
<evidence type="ECO:0000256" key="6">
    <source>
        <dbReference type="SAM" id="MobiDB-lite"/>
    </source>
</evidence>
<evidence type="ECO:0000256" key="4">
    <source>
        <dbReference type="ARBA" id="ARBA00022860"/>
    </source>
</evidence>
<dbReference type="OrthoDB" id="2148418at2759"/>
<dbReference type="GO" id="GO:0051295">
    <property type="term" value="P:establishment of meiotic spindle localization"/>
    <property type="evidence" value="ECO:0007669"/>
    <property type="project" value="TreeGrafter"/>
</dbReference>
<dbReference type="OMA" id="RCHDEIR"/>
<feature type="region of interest" description="Disordered" evidence="6">
    <location>
        <begin position="474"/>
        <end position="551"/>
    </location>
</feature>
<dbReference type="SUPFAM" id="SSF52540">
    <property type="entry name" value="P-loop containing nucleoside triphosphate hydrolases"/>
    <property type="match status" value="2"/>
</dbReference>
<dbReference type="eggNOG" id="KOG0160">
    <property type="taxonomic scope" value="Eukaryota"/>
</dbReference>
<dbReference type="AlphaFoldDB" id="T0SGR9"/>
<dbReference type="PANTHER" id="PTHR22706:SF1">
    <property type="entry name" value="ASSEMBLY FACTOR FOR SPINDLE MICROTUBULES"/>
    <property type="match status" value="1"/>
</dbReference>
<dbReference type="GO" id="GO:0005516">
    <property type="term" value="F:calmodulin binding"/>
    <property type="evidence" value="ECO:0007669"/>
    <property type="project" value="UniProtKB-KW"/>
</dbReference>
<dbReference type="Gene3D" id="1.20.5.190">
    <property type="match status" value="6"/>
</dbReference>
<feature type="compositionally biased region" description="Basic and acidic residues" evidence="6">
    <location>
        <begin position="72"/>
        <end position="81"/>
    </location>
</feature>
<dbReference type="GO" id="GO:0000278">
    <property type="term" value="P:mitotic cell cycle"/>
    <property type="evidence" value="ECO:0007669"/>
    <property type="project" value="TreeGrafter"/>
</dbReference>
<dbReference type="InterPro" id="IPR000048">
    <property type="entry name" value="IQ_motif_EF-hand-BS"/>
</dbReference>
<proteinExistence type="predicted"/>
<dbReference type="Pfam" id="PF00612">
    <property type="entry name" value="IQ"/>
    <property type="match status" value="8"/>
</dbReference>
<feature type="coiled-coil region" evidence="5">
    <location>
        <begin position="201"/>
        <end position="309"/>
    </location>
</feature>
<evidence type="ECO:0000256" key="3">
    <source>
        <dbReference type="ARBA" id="ARBA00022737"/>
    </source>
</evidence>
<dbReference type="InParanoid" id="T0SGR9"/>
<protein>
    <submittedName>
        <fullName evidence="7">Uncharacterized protein</fullName>
    </submittedName>
</protein>
<dbReference type="PANTHER" id="PTHR22706">
    <property type="entry name" value="ASSEMBLY FACTOR FOR SPINDLE MICROTUBULES"/>
    <property type="match status" value="1"/>
</dbReference>
<dbReference type="Proteomes" id="UP000030762">
    <property type="component" value="Unassembled WGS sequence"/>
</dbReference>
<feature type="compositionally biased region" description="Low complexity" evidence="6">
    <location>
        <begin position="109"/>
        <end position="121"/>
    </location>
</feature>
<accession>T0SGR9</accession>
<evidence type="ECO:0000256" key="2">
    <source>
        <dbReference type="ARBA" id="ARBA00022490"/>
    </source>
</evidence>
<dbReference type="RefSeq" id="XP_008604706.1">
    <property type="nucleotide sequence ID" value="XM_008606484.1"/>
</dbReference>
<dbReference type="GO" id="GO:0000922">
    <property type="term" value="C:spindle pole"/>
    <property type="evidence" value="ECO:0007669"/>
    <property type="project" value="TreeGrafter"/>
</dbReference>
<comment type="subcellular location">
    <subcellularLocation>
        <location evidence="1">Cytoplasm</location>
    </subcellularLocation>
</comment>
<dbReference type="GO" id="GO:0005737">
    <property type="term" value="C:cytoplasm"/>
    <property type="evidence" value="ECO:0007669"/>
    <property type="project" value="UniProtKB-SubCell"/>
</dbReference>
<dbReference type="GO" id="GO:0007051">
    <property type="term" value="P:spindle organization"/>
    <property type="evidence" value="ECO:0007669"/>
    <property type="project" value="TreeGrafter"/>
</dbReference>
<dbReference type="PROSITE" id="PS50096">
    <property type="entry name" value="IQ"/>
    <property type="match status" value="10"/>
</dbReference>
<dbReference type="InterPro" id="IPR027417">
    <property type="entry name" value="P-loop_NTPase"/>
</dbReference>
<feature type="region of interest" description="Disordered" evidence="6">
    <location>
        <begin position="1"/>
        <end position="81"/>
    </location>
</feature>
<sequence length="1131" mass="126623">MLSRRNSHVQPAAPMPSMSRRNSIMTPPTPGRKKRPPVPSAEATTTLPLLDTATRAETAPMGTSHTNAWPSPRHDMESKSDNKTGILSLEKSLELLDKILIDGGPPPSGGLRPSAPSTATLAPPPTARLEAESPARRGPSPYVSFTNPQREDLYETIAMLKQELANERAARRFDTAPSTYTDAGDEYFAALGRNAELHVRARKLESAAQLMKTDLEVTKAEQKRALDSVNLREEKLRNLIKKNKCLMTEYEVLKDQYVETKVKSVEVHRTMQLEQKKMELAAHEMLQEKLQLQHEVAVVRTELKELQKTSVAEKAALQTTLNDAQTERDRLVLCLAETRHHFKQWKDRECKLVAAARNDARDLAHAEASVRIERCHDEIRLLRDKVNQVEQTNQVLRKEPGLSPMELAYRKQQLHADMTTQHADLIALQSRVQELEQMLALSKAQQEYQGGMLTAAQEAVSQVLHAREVSALEQLSYMNPPRTPKPPTPSSDGTESLLPPETWMAPSTPPVGVEKPRAPPATAPSPRVQTQRRKGSYKESTPGLKRPTLPPQTEANATVASWKLEVRSLTEQVDEYKTMVVALSHEIEKLKVERKRLTAQKQSETERKYEAALTELRAQLETSRATETQVRELLVSMQTTQEVKSARTIQMHLRMLLAKATLKSKLKATRAIQACYKGHKLRQTTNLQKTTFEASRDRLHGTGNAPVVSTPDMDLYISVLSMPPCVKIQVWSSDIVYAKYIPVRLLGLYVAHGVTWARNDIPRLQKALAAQVSLVPDEDDAQQIHVAELQRVHGQPVTHVKAITKIQSRAKGYLTRKTLQQTLIEQVDTVRRVQALVRGFLARRQCAAQQRALVAIQAAARGYFARRSVRLQHQAIEKIQAITKGMLTRQELEKQRASAIVLQKQAKGFIVRQSLERRRTAAVAIQTHTRGHLKKKAYKSYRVRTKAATAIQARAKGFLTRRNLDTTQDAVATIQRHARGFAVRQQLRTRQASAVVIQSRVRRLLAKQSYAAAIDAVATIQAGVRGFGARRHIAFRPVPIYPSFNDDAEDEHRWAVSWNKRKSVAFRIRCVDAPKCIKIEAVLDGIIYSAFVKYPRVHCYVDDAAAGTTTHTEVSAQATAPGATRSSGSAT</sequence>